<name>A0A5J9UZC6_9POAL</name>
<dbReference type="Gramene" id="TVU28651">
    <property type="protein sequence ID" value="TVU28651"/>
    <property type="gene ID" value="EJB05_20178"/>
</dbReference>
<dbReference type="AlphaFoldDB" id="A0A5J9UZC6"/>
<feature type="signal peptide" evidence="2">
    <location>
        <begin position="1"/>
        <end position="26"/>
    </location>
</feature>
<accession>A0A5J9UZC6</accession>
<feature type="non-terminal residue" evidence="3">
    <location>
        <position position="1"/>
    </location>
</feature>
<dbReference type="EMBL" id="RWGY01000011">
    <property type="protein sequence ID" value="TVU28651.1"/>
    <property type="molecule type" value="Genomic_DNA"/>
</dbReference>
<feature type="compositionally biased region" description="Polar residues" evidence="1">
    <location>
        <begin position="94"/>
        <end position="107"/>
    </location>
</feature>
<evidence type="ECO:0000256" key="2">
    <source>
        <dbReference type="SAM" id="SignalP"/>
    </source>
</evidence>
<feature type="compositionally biased region" description="Basic and acidic residues" evidence="1">
    <location>
        <begin position="77"/>
        <end position="93"/>
    </location>
</feature>
<evidence type="ECO:0000313" key="3">
    <source>
        <dbReference type="EMBL" id="TVU28651.1"/>
    </source>
</evidence>
<dbReference type="Proteomes" id="UP000324897">
    <property type="component" value="Chromosome 1"/>
</dbReference>
<feature type="region of interest" description="Disordered" evidence="1">
    <location>
        <begin position="77"/>
        <end position="110"/>
    </location>
</feature>
<gene>
    <name evidence="3" type="ORF">EJB05_20178</name>
</gene>
<feature type="chain" id="PRO_5023829369" evidence="2">
    <location>
        <begin position="27"/>
        <end position="179"/>
    </location>
</feature>
<organism evidence="3 4">
    <name type="scientific">Eragrostis curvula</name>
    <name type="common">weeping love grass</name>
    <dbReference type="NCBI Taxonomy" id="38414"/>
    <lineage>
        <taxon>Eukaryota</taxon>
        <taxon>Viridiplantae</taxon>
        <taxon>Streptophyta</taxon>
        <taxon>Embryophyta</taxon>
        <taxon>Tracheophyta</taxon>
        <taxon>Spermatophyta</taxon>
        <taxon>Magnoliopsida</taxon>
        <taxon>Liliopsida</taxon>
        <taxon>Poales</taxon>
        <taxon>Poaceae</taxon>
        <taxon>PACMAD clade</taxon>
        <taxon>Chloridoideae</taxon>
        <taxon>Eragrostideae</taxon>
        <taxon>Eragrostidinae</taxon>
        <taxon>Eragrostis</taxon>
    </lineage>
</organism>
<protein>
    <submittedName>
        <fullName evidence="3">Uncharacterized protein</fullName>
    </submittedName>
</protein>
<keyword evidence="2" id="KW-0732">Signal</keyword>
<evidence type="ECO:0000313" key="4">
    <source>
        <dbReference type="Proteomes" id="UP000324897"/>
    </source>
</evidence>
<reference evidence="3 4" key="1">
    <citation type="journal article" date="2019" name="Sci. Rep.">
        <title>A high-quality genome of Eragrostis curvula grass provides insights into Poaceae evolution and supports new strategies to enhance forage quality.</title>
        <authorList>
            <person name="Carballo J."/>
            <person name="Santos B.A.C.M."/>
            <person name="Zappacosta D."/>
            <person name="Garbus I."/>
            <person name="Selva J.P."/>
            <person name="Gallo C.A."/>
            <person name="Diaz A."/>
            <person name="Albertini E."/>
            <person name="Caccamo M."/>
            <person name="Echenique V."/>
        </authorList>
    </citation>
    <scope>NUCLEOTIDE SEQUENCE [LARGE SCALE GENOMIC DNA]</scope>
    <source>
        <strain evidence="4">cv. Victoria</strain>
        <tissue evidence="3">Leaf</tissue>
    </source>
</reference>
<comment type="caution">
    <text evidence="3">The sequence shown here is derived from an EMBL/GenBank/DDBJ whole genome shotgun (WGS) entry which is preliminary data.</text>
</comment>
<sequence length="179" mass="20329">MLAFFKFSQFFHVSLFLQLCVSDGQAQLDRFSSVNDTSSQLIIDNLTMDRRRKKPLGDQGDFAGDADPVVLLKKRADSAERSRRYRARQKDGRSNSPLSTLNACSTDENQHPNKRISVLQRSTTAARKRCSPLTIESGCIIRPRKEGAALQQELFLLRELKKSSRAVKSLRVYLKHENS</sequence>
<keyword evidence="4" id="KW-1185">Reference proteome</keyword>
<proteinExistence type="predicted"/>
<evidence type="ECO:0000256" key="1">
    <source>
        <dbReference type="SAM" id="MobiDB-lite"/>
    </source>
</evidence>